<evidence type="ECO:0000256" key="2">
    <source>
        <dbReference type="SAM" id="MobiDB-lite"/>
    </source>
</evidence>
<dbReference type="AlphaFoldDB" id="A0A3P3YLQ1"/>
<dbReference type="InterPro" id="IPR018247">
    <property type="entry name" value="EF_Hand_1_Ca_BS"/>
</dbReference>
<sequence length="105" mass="11883">MSEPCSLVTLRIAFRLMDFDNDGVVSEADLRRWMTGITPISSPDQISSMHAWAASLSRSQRIDFPTFVALATVSGEQLPALRAELDRRYPQPSSKMRRPRQHQPP</sequence>
<evidence type="ECO:0000313" key="5">
    <source>
        <dbReference type="Proteomes" id="UP000290189"/>
    </source>
</evidence>
<proteinExistence type="predicted"/>
<evidence type="ECO:0000313" key="4">
    <source>
        <dbReference type="EMBL" id="SPR00730.1"/>
    </source>
</evidence>
<feature type="domain" description="EF-hand" evidence="3">
    <location>
        <begin position="5"/>
        <end position="40"/>
    </location>
</feature>
<protein>
    <recommendedName>
        <fullName evidence="3">EF-hand domain-containing protein</fullName>
    </recommendedName>
</protein>
<gene>
    <name evidence="4" type="ORF">PLBR_LOCUS7945</name>
</gene>
<dbReference type="Gene3D" id="1.10.238.10">
    <property type="entry name" value="EF-hand"/>
    <property type="match status" value="1"/>
</dbReference>
<keyword evidence="1" id="KW-0106">Calcium</keyword>
<geneLocation type="mitochondrion" evidence="4"/>
<feature type="region of interest" description="Disordered" evidence="2">
    <location>
        <begin position="82"/>
        <end position="105"/>
    </location>
</feature>
<dbReference type="PROSITE" id="PS00018">
    <property type="entry name" value="EF_HAND_1"/>
    <property type="match status" value="1"/>
</dbReference>
<reference evidence="4 5" key="1">
    <citation type="submission" date="2018-03" db="EMBL/GenBank/DDBJ databases">
        <authorList>
            <person name="Fogelqvist J."/>
        </authorList>
    </citation>
    <scope>NUCLEOTIDE SEQUENCE [LARGE SCALE GENOMIC DNA]</scope>
</reference>
<dbReference type="InterPro" id="IPR011992">
    <property type="entry name" value="EF-hand-dom_pair"/>
</dbReference>
<dbReference type="InterPro" id="IPR002048">
    <property type="entry name" value="EF_hand_dom"/>
</dbReference>
<organism evidence="4 5">
    <name type="scientific">Plasmodiophora brassicae</name>
    <name type="common">Clubroot disease agent</name>
    <dbReference type="NCBI Taxonomy" id="37360"/>
    <lineage>
        <taxon>Eukaryota</taxon>
        <taxon>Sar</taxon>
        <taxon>Rhizaria</taxon>
        <taxon>Endomyxa</taxon>
        <taxon>Phytomyxea</taxon>
        <taxon>Plasmodiophorida</taxon>
        <taxon>Plasmodiophoridae</taxon>
        <taxon>Plasmodiophora</taxon>
    </lineage>
</organism>
<dbReference type="GO" id="GO:0005509">
    <property type="term" value="F:calcium ion binding"/>
    <property type="evidence" value="ECO:0007669"/>
    <property type="project" value="InterPro"/>
</dbReference>
<dbReference type="PROSITE" id="PS50222">
    <property type="entry name" value="EF_HAND_2"/>
    <property type="match status" value="1"/>
</dbReference>
<feature type="compositionally biased region" description="Basic residues" evidence="2">
    <location>
        <begin position="95"/>
        <end position="105"/>
    </location>
</feature>
<dbReference type="Proteomes" id="UP000290189">
    <property type="component" value="Unassembled WGS sequence"/>
</dbReference>
<keyword evidence="4" id="KW-0496">Mitochondrion</keyword>
<accession>A0A3P3YLQ1</accession>
<dbReference type="SUPFAM" id="SSF47473">
    <property type="entry name" value="EF-hand"/>
    <property type="match status" value="1"/>
</dbReference>
<dbReference type="EMBL" id="OVEO01000015">
    <property type="protein sequence ID" value="SPR00730.1"/>
    <property type="molecule type" value="Genomic_DNA"/>
</dbReference>
<evidence type="ECO:0000259" key="3">
    <source>
        <dbReference type="PROSITE" id="PS50222"/>
    </source>
</evidence>
<name>A0A3P3YLQ1_PLABS</name>
<evidence type="ECO:0000256" key="1">
    <source>
        <dbReference type="ARBA" id="ARBA00022837"/>
    </source>
</evidence>